<name>A0A1Y4QW19_9ENTE</name>
<dbReference type="InterPro" id="IPR005094">
    <property type="entry name" value="Endonuclease_MobA/VirD2"/>
</dbReference>
<feature type="domain" description="MobA/VirD2-like nuclease" evidence="3">
    <location>
        <begin position="21"/>
        <end position="150"/>
    </location>
</feature>
<accession>A0A1Y4QW19</accession>
<gene>
    <name evidence="4" type="ORF">B5E88_11145</name>
</gene>
<comment type="caution">
    <text evidence="4">The sequence shown here is derived from an EMBL/GenBank/DDBJ whole genome shotgun (WGS) entry which is preliminary data.</text>
</comment>
<feature type="compositionally biased region" description="Basic and acidic residues" evidence="2">
    <location>
        <begin position="332"/>
        <end position="344"/>
    </location>
</feature>
<feature type="compositionally biased region" description="Basic and acidic residues" evidence="2">
    <location>
        <begin position="353"/>
        <end position="373"/>
    </location>
</feature>
<proteinExistence type="predicted"/>
<feature type="compositionally biased region" description="Basic and acidic residues" evidence="2">
    <location>
        <begin position="301"/>
        <end position="314"/>
    </location>
</feature>
<evidence type="ECO:0000256" key="1">
    <source>
        <dbReference type="SAM" id="Coils"/>
    </source>
</evidence>
<dbReference type="Proteomes" id="UP000196074">
    <property type="component" value="Unassembled WGS sequence"/>
</dbReference>
<keyword evidence="1" id="KW-0175">Coiled coil</keyword>
<dbReference type="Pfam" id="PF03432">
    <property type="entry name" value="Relaxase"/>
    <property type="match status" value="1"/>
</dbReference>
<dbReference type="AlphaFoldDB" id="A0A1Y4QW19"/>
<feature type="region of interest" description="Disordered" evidence="2">
    <location>
        <begin position="295"/>
        <end position="373"/>
    </location>
</feature>
<dbReference type="RefSeq" id="WP_087216050.1">
    <property type="nucleotide sequence ID" value="NZ_NFLC01000031.1"/>
</dbReference>
<organism evidence="4 5">
    <name type="scientific">Enterococcus cecorum</name>
    <dbReference type="NCBI Taxonomy" id="44008"/>
    <lineage>
        <taxon>Bacteria</taxon>
        <taxon>Bacillati</taxon>
        <taxon>Bacillota</taxon>
        <taxon>Bacilli</taxon>
        <taxon>Lactobacillales</taxon>
        <taxon>Enterococcaceae</taxon>
        <taxon>Enterococcus</taxon>
    </lineage>
</organism>
<evidence type="ECO:0000259" key="3">
    <source>
        <dbReference type="Pfam" id="PF03432"/>
    </source>
</evidence>
<protein>
    <recommendedName>
        <fullName evidence="3">MobA/VirD2-like nuclease domain-containing protein</fullName>
    </recommendedName>
</protein>
<evidence type="ECO:0000256" key="2">
    <source>
        <dbReference type="SAM" id="MobiDB-lite"/>
    </source>
</evidence>
<evidence type="ECO:0000313" key="5">
    <source>
        <dbReference type="Proteomes" id="UP000196074"/>
    </source>
</evidence>
<sequence>MSTIQVSSTRNVIAALKYARDGKDKEQDKCVAQSGYGTNPKQSEWEFLAVRNAYHKNNGIQGHIIIQSFPTGEVSPKQANQLGLQLVTKINEQLPQEYQAAIYTHGNTDQIHNHIIINAVSAENGRKYTKYKQWEFVKDLNDELMQAHGLSIPERVAERETLVEQKLTEKGKYSWKSDLKQRINQAMDEVMSKVEPTIDAFKQQLKRLGVLVHDRKRKGVPIFMYQFTDEEEKDRKCKDFKLGGANYEKAEIESDIQRQQIQNIELQQQARRKHEQEATNAADIDTFIEMAANTSSAARNAIERTDTRTEESRTLAEQSETRTNQSKSAIRNAEHARENREAERKRHYLETQQRIREANQRRVARERDYGPSL</sequence>
<dbReference type="EMBL" id="NFLC01000031">
    <property type="protein sequence ID" value="OUQ08453.1"/>
    <property type="molecule type" value="Genomic_DNA"/>
</dbReference>
<reference evidence="5" key="1">
    <citation type="submission" date="2017-04" db="EMBL/GenBank/DDBJ databases">
        <title>Function of individual gut microbiota members based on whole genome sequencing of pure cultures obtained from chicken caecum.</title>
        <authorList>
            <person name="Medvecky M."/>
            <person name="Cejkova D."/>
            <person name="Polansky O."/>
            <person name="Karasova D."/>
            <person name="Kubasova T."/>
            <person name="Cizek A."/>
            <person name="Rychlik I."/>
        </authorList>
    </citation>
    <scope>NUCLEOTIDE SEQUENCE [LARGE SCALE GENOMIC DNA]</scope>
    <source>
        <strain evidence="5">An144</strain>
    </source>
</reference>
<evidence type="ECO:0000313" key="4">
    <source>
        <dbReference type="EMBL" id="OUQ08453.1"/>
    </source>
</evidence>
<feature type="compositionally biased region" description="Polar residues" evidence="2">
    <location>
        <begin position="315"/>
        <end position="328"/>
    </location>
</feature>
<feature type="coiled-coil region" evidence="1">
    <location>
        <begin position="247"/>
        <end position="276"/>
    </location>
</feature>